<evidence type="ECO:0000313" key="2">
    <source>
        <dbReference type="EMBL" id="KOF02850.1"/>
    </source>
</evidence>
<dbReference type="OrthoDB" id="923635at2"/>
<evidence type="ECO:0000256" key="1">
    <source>
        <dbReference type="SAM" id="Phobius"/>
    </source>
</evidence>
<feature type="transmembrane region" description="Helical" evidence="1">
    <location>
        <begin position="248"/>
        <end position="267"/>
    </location>
</feature>
<dbReference type="RefSeq" id="WP_053223808.1">
    <property type="nucleotide sequence ID" value="NZ_JSVA01000010.1"/>
</dbReference>
<proteinExistence type="predicted"/>
<dbReference type="AlphaFoldDB" id="A0A0L8AL01"/>
<sequence length="395" mass="45954">MRIRLFWLAIFLSITVAAFLFYKNTQAPITYGLAPAFDGNDYTHIYHYFVGLEENYQVPFPFNGRILVPWLAAQIDSGNMIQDFQWVNLFFTLTSIIALFVLWRQMGFELKWFMAGFFWLLFHWTGIIRLNAFDPVTVDLPLYLFQTLLLLIILKRKFVWLLILAPLATAQKESFLALVIILTVYGIWHNRKTEESYYPIPLLVSAVTLSLITKFSIAHYFSPIEEGKGAIITLLYHAKETILHPFEIVRWLVAMFVAFGPALFLAGRKYVLTNRYDNTRNVLLIFTLTYLAFGILAGGDMTRIIYLGFPFIATWIMYELREMRTKPLFILGLLSLPLMMLHQHLPDPAFQMELWKSWYPEFANTSIVLMYLCYGVIAAFIGYRFNQAAPTELKN</sequence>
<feature type="transmembrane region" description="Helical" evidence="1">
    <location>
        <begin position="6"/>
        <end position="22"/>
    </location>
</feature>
<feature type="transmembrane region" description="Helical" evidence="1">
    <location>
        <begin position="142"/>
        <end position="163"/>
    </location>
</feature>
<feature type="transmembrane region" description="Helical" evidence="1">
    <location>
        <begin position="112"/>
        <end position="130"/>
    </location>
</feature>
<reference evidence="3" key="1">
    <citation type="submission" date="2014-11" db="EMBL/GenBank/DDBJ databases">
        <title>Genome sequencing of Roseivirga sp. D-25.</title>
        <authorList>
            <person name="Selvaratnam C."/>
            <person name="Thevarajoo S."/>
            <person name="Goh K.M."/>
            <person name="Eee R."/>
            <person name="Chan K.-G."/>
            <person name="Chong C.S."/>
        </authorList>
    </citation>
    <scope>NUCLEOTIDE SEQUENCE [LARGE SCALE GENOMIC DNA]</scope>
    <source>
        <strain evidence="3">D-25</strain>
    </source>
</reference>
<dbReference type="EMBL" id="JSVA01000010">
    <property type="protein sequence ID" value="KOF02850.1"/>
    <property type="molecule type" value="Genomic_DNA"/>
</dbReference>
<name>A0A0L8AL01_9BACT</name>
<feature type="transmembrane region" description="Helical" evidence="1">
    <location>
        <begin position="327"/>
        <end position="345"/>
    </location>
</feature>
<gene>
    <name evidence="2" type="ORF">OB69_11210</name>
</gene>
<protein>
    <recommendedName>
        <fullName evidence="4">Glycosyltransferase RgtA/B/C/D-like domain-containing protein</fullName>
    </recommendedName>
</protein>
<feature type="transmembrane region" description="Helical" evidence="1">
    <location>
        <begin position="304"/>
        <end position="320"/>
    </location>
</feature>
<keyword evidence="3" id="KW-1185">Reference proteome</keyword>
<keyword evidence="1" id="KW-0472">Membrane</keyword>
<feature type="transmembrane region" description="Helical" evidence="1">
    <location>
        <begin position="86"/>
        <end position="106"/>
    </location>
</feature>
<feature type="transmembrane region" description="Helical" evidence="1">
    <location>
        <begin position="365"/>
        <end position="385"/>
    </location>
</feature>
<keyword evidence="1" id="KW-1133">Transmembrane helix</keyword>
<feature type="transmembrane region" description="Helical" evidence="1">
    <location>
        <begin position="279"/>
        <end position="298"/>
    </location>
</feature>
<keyword evidence="1" id="KW-0812">Transmembrane</keyword>
<dbReference type="PATRIC" id="fig|1566026.4.peg.528"/>
<feature type="transmembrane region" description="Helical" evidence="1">
    <location>
        <begin position="200"/>
        <end position="221"/>
    </location>
</feature>
<organism evidence="2 3">
    <name type="scientific">Roseivirga seohaensis subsp. aquiponti</name>
    <dbReference type="NCBI Taxonomy" id="1566026"/>
    <lineage>
        <taxon>Bacteria</taxon>
        <taxon>Pseudomonadati</taxon>
        <taxon>Bacteroidota</taxon>
        <taxon>Cytophagia</taxon>
        <taxon>Cytophagales</taxon>
        <taxon>Roseivirgaceae</taxon>
        <taxon>Roseivirga</taxon>
    </lineage>
</organism>
<evidence type="ECO:0008006" key="4">
    <source>
        <dbReference type="Google" id="ProtNLM"/>
    </source>
</evidence>
<evidence type="ECO:0000313" key="3">
    <source>
        <dbReference type="Proteomes" id="UP000036908"/>
    </source>
</evidence>
<comment type="caution">
    <text evidence="2">The sequence shown here is derived from an EMBL/GenBank/DDBJ whole genome shotgun (WGS) entry which is preliminary data.</text>
</comment>
<accession>A0A0L8AL01</accession>
<dbReference type="Proteomes" id="UP000036908">
    <property type="component" value="Unassembled WGS sequence"/>
</dbReference>